<dbReference type="GO" id="GO:0140662">
    <property type="term" value="F:ATP-dependent protein folding chaperone"/>
    <property type="evidence" value="ECO:0007669"/>
    <property type="project" value="InterPro"/>
</dbReference>
<organism evidence="4 5">
    <name type="scientific">Dreissena polymorpha</name>
    <name type="common">Zebra mussel</name>
    <name type="synonym">Mytilus polymorpha</name>
    <dbReference type="NCBI Taxonomy" id="45954"/>
    <lineage>
        <taxon>Eukaryota</taxon>
        <taxon>Metazoa</taxon>
        <taxon>Spiralia</taxon>
        <taxon>Lophotrochozoa</taxon>
        <taxon>Mollusca</taxon>
        <taxon>Bivalvia</taxon>
        <taxon>Autobranchia</taxon>
        <taxon>Heteroconchia</taxon>
        <taxon>Euheterodonta</taxon>
        <taxon>Imparidentia</taxon>
        <taxon>Neoheterodontei</taxon>
        <taxon>Myida</taxon>
        <taxon>Dreissenoidea</taxon>
        <taxon>Dreissenidae</taxon>
        <taxon>Dreissena</taxon>
    </lineage>
</organism>
<sequence>MSELARHSPQLDIRMSNVDYRCQCHLHAPDFNKLGKRIKYMFRNSKLVKLALRSGYGVHRAKPIVRHIEQIQYNKGDLDCFGYEAEEKYANLCLDNNHGNWYYFRRFKMRLHDSSGLGTHTEIDDESGRRLPAIKVFSRSIEALTGHLFKLLEDKSISVKPTEIKWLLTVPAIWDDTAKGFMREAANRAGIPSENLTICLEPEAASLFCQYLPVEKFSMGGEKGFSDSKPGTTYMIVDLGGGTADITVHEKVAAGNLKEVHRASGGPWGGTFVDSEFIQLISSIVGGPTMAAFMKEQKYDYLELMREFEAVKRKIGLGTKDTINMKLPVSLNETCQKVVKKDLKQLIKNAGKDKQITFVSDKAKFDAKLLQGCFRKATDKIVAHMKAIFEKEPCGKKISMILMVGGFSESTFVHDVIKDAFGNKAGFSILHTG</sequence>
<dbReference type="Pfam" id="PF00012">
    <property type="entry name" value="HSP70"/>
    <property type="match status" value="1"/>
</dbReference>
<protein>
    <submittedName>
        <fullName evidence="4">Uncharacterized protein</fullName>
    </submittedName>
</protein>
<evidence type="ECO:0000256" key="1">
    <source>
        <dbReference type="ARBA" id="ARBA00007381"/>
    </source>
</evidence>
<evidence type="ECO:0000256" key="3">
    <source>
        <dbReference type="ARBA" id="ARBA00022840"/>
    </source>
</evidence>
<name>A0A9D4E105_DREPO</name>
<dbReference type="Gene3D" id="3.90.640.10">
    <property type="entry name" value="Actin, Chain A, domain 4"/>
    <property type="match status" value="1"/>
</dbReference>
<dbReference type="GO" id="GO:0005524">
    <property type="term" value="F:ATP binding"/>
    <property type="evidence" value="ECO:0007669"/>
    <property type="project" value="UniProtKB-KW"/>
</dbReference>
<dbReference type="SUPFAM" id="SSF53067">
    <property type="entry name" value="Actin-like ATPase domain"/>
    <property type="match status" value="2"/>
</dbReference>
<gene>
    <name evidence="4" type="ORF">DPMN_173106</name>
</gene>
<dbReference type="AlphaFoldDB" id="A0A9D4E105"/>
<dbReference type="EMBL" id="JAIWYP010000009">
    <property type="protein sequence ID" value="KAH3771777.1"/>
    <property type="molecule type" value="Genomic_DNA"/>
</dbReference>
<evidence type="ECO:0000313" key="5">
    <source>
        <dbReference type="Proteomes" id="UP000828390"/>
    </source>
</evidence>
<reference evidence="4" key="2">
    <citation type="submission" date="2020-11" db="EMBL/GenBank/DDBJ databases">
        <authorList>
            <person name="McCartney M.A."/>
            <person name="Auch B."/>
            <person name="Kono T."/>
            <person name="Mallez S."/>
            <person name="Becker A."/>
            <person name="Gohl D.M."/>
            <person name="Silverstein K.A.T."/>
            <person name="Koren S."/>
            <person name="Bechman K.B."/>
            <person name="Herman A."/>
            <person name="Abrahante J.E."/>
            <person name="Garbe J."/>
        </authorList>
    </citation>
    <scope>NUCLEOTIDE SEQUENCE</scope>
    <source>
        <strain evidence="4">Duluth1</strain>
        <tissue evidence="4">Whole animal</tissue>
    </source>
</reference>
<reference evidence="4" key="1">
    <citation type="journal article" date="2019" name="bioRxiv">
        <title>The Genome of the Zebra Mussel, Dreissena polymorpha: A Resource for Invasive Species Research.</title>
        <authorList>
            <person name="McCartney M.A."/>
            <person name="Auch B."/>
            <person name="Kono T."/>
            <person name="Mallez S."/>
            <person name="Zhang Y."/>
            <person name="Obille A."/>
            <person name="Becker A."/>
            <person name="Abrahante J.E."/>
            <person name="Garbe J."/>
            <person name="Badalamenti J.P."/>
            <person name="Herman A."/>
            <person name="Mangelson H."/>
            <person name="Liachko I."/>
            <person name="Sullivan S."/>
            <person name="Sone E.D."/>
            <person name="Koren S."/>
            <person name="Silverstein K.A.T."/>
            <person name="Beckman K.B."/>
            <person name="Gohl D.M."/>
        </authorList>
    </citation>
    <scope>NUCLEOTIDE SEQUENCE</scope>
    <source>
        <strain evidence="4">Duluth1</strain>
        <tissue evidence="4">Whole animal</tissue>
    </source>
</reference>
<keyword evidence="5" id="KW-1185">Reference proteome</keyword>
<accession>A0A9D4E105</accession>
<dbReference type="InterPro" id="IPR013126">
    <property type="entry name" value="Hsp_70_fam"/>
</dbReference>
<dbReference type="PANTHER" id="PTHR14187:SF5">
    <property type="entry name" value="HEAT SHOCK 70 KDA PROTEIN 12A"/>
    <property type="match status" value="1"/>
</dbReference>
<proteinExistence type="inferred from homology"/>
<comment type="similarity">
    <text evidence="1">Belongs to the heat shock protein 70 family.</text>
</comment>
<dbReference type="Proteomes" id="UP000828390">
    <property type="component" value="Unassembled WGS sequence"/>
</dbReference>
<comment type="caution">
    <text evidence="4">The sequence shown here is derived from an EMBL/GenBank/DDBJ whole genome shotgun (WGS) entry which is preliminary data.</text>
</comment>
<dbReference type="CDD" id="cd10229">
    <property type="entry name" value="ASKHA_NBD_HSP70_HSPA12"/>
    <property type="match status" value="1"/>
</dbReference>
<keyword evidence="3" id="KW-0067">ATP-binding</keyword>
<keyword evidence="2" id="KW-0547">Nucleotide-binding</keyword>
<evidence type="ECO:0000256" key="2">
    <source>
        <dbReference type="ARBA" id="ARBA00022741"/>
    </source>
</evidence>
<dbReference type="Gene3D" id="3.30.420.40">
    <property type="match status" value="2"/>
</dbReference>
<dbReference type="PANTHER" id="PTHR14187">
    <property type="entry name" value="ALPHA KINASE/ELONGATION FACTOR 2 KINASE"/>
    <property type="match status" value="1"/>
</dbReference>
<evidence type="ECO:0000313" key="4">
    <source>
        <dbReference type="EMBL" id="KAH3771777.1"/>
    </source>
</evidence>
<dbReference type="InterPro" id="IPR043129">
    <property type="entry name" value="ATPase_NBD"/>
</dbReference>